<dbReference type="InterPro" id="IPR029526">
    <property type="entry name" value="PGBD"/>
</dbReference>
<feature type="domain" description="PiggyBac transposable element-derived protein" evidence="1">
    <location>
        <begin position="285"/>
        <end position="423"/>
    </location>
</feature>
<proteinExistence type="predicted"/>
<sequence>MMGIRNSVSSRFRQSCPGIVIIKCICHSLHLCASDAAKEIPSECEQLARDVYNRFKSSSKRQSQFKAFQNFLEVDVHKILRPAQTRWLSLSSVVDRLLEQWDALRLYFDSKWLDDRECREIHKRLNDPIIKAYYYFLSWMLPKFANANAYFQSESTVITEMHTKMRDLYRNLIKLVMQPECMLDDKFDKIDPTNENLYLNLDDIYLGLGVRKQISLPEVANNENDIREFSTQEPWREWQLLTWTKKLCRGRWVEATNLSGGCNRPPLPQLLDQVYPLPWKSFRMKFLHFADNSIQDSLQTEKMSPKLKKIEPILSHLNNKFESLYIPEANINVDESLTLFKGRLSWKQAIRSKAARFGIKSYELCESRTGYMYRFKIYTGKEDNASVDTSTTDLGGKATKVVLGLIRGLEGANDVYLSKWFASEYFTFLNDKDKPLPTTETAVSNYD</sequence>
<dbReference type="OrthoDB" id="7197364at2759"/>
<gene>
    <name evidence="2" type="ORF">APLA_LOCUS4088</name>
</gene>
<dbReference type="EMBL" id="CADEBD010000286">
    <property type="protein sequence ID" value="CAB3229469.1"/>
    <property type="molecule type" value="Genomic_DNA"/>
</dbReference>
<reference evidence="2 3" key="1">
    <citation type="submission" date="2020-04" db="EMBL/GenBank/DDBJ databases">
        <authorList>
            <person name="Wallbank WR R."/>
            <person name="Pardo Diaz C."/>
            <person name="Kozak K."/>
            <person name="Martin S."/>
            <person name="Jiggins C."/>
            <person name="Moest M."/>
            <person name="Warren A I."/>
            <person name="Byers J.R.P. K."/>
            <person name="Montejo-Kovacevich G."/>
            <person name="Yen C E."/>
        </authorList>
    </citation>
    <scope>NUCLEOTIDE SEQUENCE [LARGE SCALE GENOMIC DNA]</scope>
</reference>
<dbReference type="Pfam" id="PF13843">
    <property type="entry name" value="DDE_Tnp_1_7"/>
    <property type="match status" value="1"/>
</dbReference>
<dbReference type="PANTHER" id="PTHR37162">
    <property type="entry name" value="HAT FAMILY DIMERISATION DOMAINCONTAINING PROTEIN-RELATED"/>
    <property type="match status" value="1"/>
</dbReference>
<evidence type="ECO:0000259" key="1">
    <source>
        <dbReference type="Pfam" id="PF13843"/>
    </source>
</evidence>
<name>A0A8S0ZAB5_ARCPL</name>
<dbReference type="AlphaFoldDB" id="A0A8S0ZAB5"/>
<organism evidence="2 3">
    <name type="scientific">Arctia plantaginis</name>
    <name type="common">Wood tiger moth</name>
    <name type="synonym">Phalaena plantaginis</name>
    <dbReference type="NCBI Taxonomy" id="874455"/>
    <lineage>
        <taxon>Eukaryota</taxon>
        <taxon>Metazoa</taxon>
        <taxon>Ecdysozoa</taxon>
        <taxon>Arthropoda</taxon>
        <taxon>Hexapoda</taxon>
        <taxon>Insecta</taxon>
        <taxon>Pterygota</taxon>
        <taxon>Neoptera</taxon>
        <taxon>Endopterygota</taxon>
        <taxon>Lepidoptera</taxon>
        <taxon>Glossata</taxon>
        <taxon>Ditrysia</taxon>
        <taxon>Noctuoidea</taxon>
        <taxon>Erebidae</taxon>
        <taxon>Arctiinae</taxon>
        <taxon>Arctia</taxon>
    </lineage>
</organism>
<protein>
    <recommendedName>
        <fullName evidence="1">PiggyBac transposable element-derived protein domain-containing protein</fullName>
    </recommendedName>
</protein>
<dbReference type="SUPFAM" id="SSF53098">
    <property type="entry name" value="Ribonuclease H-like"/>
    <property type="match status" value="1"/>
</dbReference>
<dbReference type="Proteomes" id="UP000494256">
    <property type="component" value="Unassembled WGS sequence"/>
</dbReference>
<comment type="caution">
    <text evidence="2">The sequence shown here is derived from an EMBL/GenBank/DDBJ whole genome shotgun (WGS) entry which is preliminary data.</text>
</comment>
<evidence type="ECO:0000313" key="2">
    <source>
        <dbReference type="EMBL" id="CAB3229469.1"/>
    </source>
</evidence>
<accession>A0A8S0ZAB5</accession>
<dbReference type="InterPro" id="IPR012337">
    <property type="entry name" value="RNaseH-like_sf"/>
</dbReference>
<evidence type="ECO:0000313" key="3">
    <source>
        <dbReference type="Proteomes" id="UP000494256"/>
    </source>
</evidence>
<dbReference type="PANTHER" id="PTHR37162:SF1">
    <property type="entry name" value="BED-TYPE DOMAIN-CONTAINING PROTEIN"/>
    <property type="match status" value="1"/>
</dbReference>